<dbReference type="Pfam" id="PF01047">
    <property type="entry name" value="MarR"/>
    <property type="match status" value="1"/>
</dbReference>
<dbReference type="PRINTS" id="PR00598">
    <property type="entry name" value="HTHMARR"/>
</dbReference>
<evidence type="ECO:0000256" key="2">
    <source>
        <dbReference type="ARBA" id="ARBA00023125"/>
    </source>
</evidence>
<dbReference type="Proteomes" id="UP000051176">
    <property type="component" value="Unassembled WGS sequence"/>
</dbReference>
<dbReference type="eggNOG" id="COG1846">
    <property type="taxonomic scope" value="Bacteria"/>
</dbReference>
<proteinExistence type="predicted"/>
<dbReference type="PANTHER" id="PTHR42756:SF2">
    <property type="entry name" value="MARR FAMILY REGULATORY PROTEIN"/>
    <property type="match status" value="1"/>
</dbReference>
<evidence type="ECO:0000259" key="4">
    <source>
        <dbReference type="PROSITE" id="PS50995"/>
    </source>
</evidence>
<evidence type="ECO:0000313" key="5">
    <source>
        <dbReference type="EMBL" id="KRK34347.1"/>
    </source>
</evidence>
<dbReference type="GO" id="GO:0003700">
    <property type="term" value="F:DNA-binding transcription factor activity"/>
    <property type="evidence" value="ECO:0007669"/>
    <property type="project" value="InterPro"/>
</dbReference>
<dbReference type="PROSITE" id="PS50995">
    <property type="entry name" value="HTH_MARR_2"/>
    <property type="match status" value="1"/>
</dbReference>
<dbReference type="EMBL" id="AZCZ01000049">
    <property type="protein sequence ID" value="KRK34347.1"/>
    <property type="molecule type" value="Genomic_DNA"/>
</dbReference>
<feature type="domain" description="HTH marR-type" evidence="4">
    <location>
        <begin position="8"/>
        <end position="140"/>
    </location>
</feature>
<dbReference type="Gene3D" id="1.10.10.10">
    <property type="entry name" value="Winged helix-like DNA-binding domain superfamily/Winged helix DNA-binding domain"/>
    <property type="match status" value="1"/>
</dbReference>
<reference evidence="5 6" key="1">
    <citation type="journal article" date="2015" name="Genome Announc.">
        <title>Expanding the biotechnology potential of lactobacilli through comparative genomics of 213 strains and associated genera.</title>
        <authorList>
            <person name="Sun Z."/>
            <person name="Harris H.M."/>
            <person name="McCann A."/>
            <person name="Guo C."/>
            <person name="Argimon S."/>
            <person name="Zhang W."/>
            <person name="Yang X."/>
            <person name="Jeffery I.B."/>
            <person name="Cooney J.C."/>
            <person name="Kagawa T.F."/>
            <person name="Liu W."/>
            <person name="Song Y."/>
            <person name="Salvetti E."/>
            <person name="Wrobel A."/>
            <person name="Rasinkangas P."/>
            <person name="Parkhill J."/>
            <person name="Rea M.C."/>
            <person name="O'Sullivan O."/>
            <person name="Ritari J."/>
            <person name="Douillard F.P."/>
            <person name="Paul Ross R."/>
            <person name="Yang R."/>
            <person name="Briner A.E."/>
            <person name="Felis G.E."/>
            <person name="de Vos W.M."/>
            <person name="Barrangou R."/>
            <person name="Klaenhammer T.R."/>
            <person name="Caufield P.W."/>
            <person name="Cui Y."/>
            <person name="Zhang H."/>
            <person name="O'Toole P.W."/>
        </authorList>
    </citation>
    <scope>NUCLEOTIDE SEQUENCE [LARGE SCALE GENOMIC DNA]</scope>
    <source>
        <strain evidence="5 6">ATCC 53295</strain>
    </source>
</reference>
<dbReference type="SMART" id="SM00347">
    <property type="entry name" value="HTH_MARR"/>
    <property type="match status" value="1"/>
</dbReference>
<dbReference type="PATRIC" id="fig|1267003.4.peg.1846"/>
<keyword evidence="1" id="KW-0805">Transcription regulation</keyword>
<keyword evidence="3" id="KW-0804">Transcription</keyword>
<comment type="caution">
    <text evidence="5">The sequence shown here is derived from an EMBL/GenBank/DDBJ whole genome shotgun (WGS) entry which is preliminary data.</text>
</comment>
<evidence type="ECO:0000256" key="1">
    <source>
        <dbReference type="ARBA" id="ARBA00023015"/>
    </source>
</evidence>
<accession>A0A0R1GK14</accession>
<evidence type="ECO:0000313" key="6">
    <source>
        <dbReference type="Proteomes" id="UP000051176"/>
    </source>
</evidence>
<gene>
    <name evidence="5" type="ORF">FD07_GL001752</name>
</gene>
<protein>
    <submittedName>
        <fullName evidence="5">Transcriptional regulator</fullName>
    </submittedName>
</protein>
<name>A0A0R1GK14_9LACO</name>
<dbReference type="InterPro" id="IPR000835">
    <property type="entry name" value="HTH_MarR-typ"/>
</dbReference>
<dbReference type="PANTHER" id="PTHR42756">
    <property type="entry name" value="TRANSCRIPTIONAL REGULATOR, MARR"/>
    <property type="match status" value="1"/>
</dbReference>
<dbReference type="SUPFAM" id="SSF46785">
    <property type="entry name" value="Winged helix' DNA-binding domain"/>
    <property type="match status" value="1"/>
</dbReference>
<dbReference type="GO" id="GO:0003677">
    <property type="term" value="F:DNA binding"/>
    <property type="evidence" value="ECO:0007669"/>
    <property type="project" value="UniProtKB-KW"/>
</dbReference>
<dbReference type="AlphaFoldDB" id="A0A0R1GK14"/>
<sequence>MQQKGENMANSFRSIGLIARSTSVIGNQLFQRDDLQNNQFIYLMRIFENPGITQTELANQLHVDRSTCLRTVRKLIEHHYVARQSDAANKKLRPLVATDKGRAIYPELEAYEQHILAIGTHGLSAGEQLILEELLGKVAANVQDYQLTQD</sequence>
<evidence type="ECO:0000256" key="3">
    <source>
        <dbReference type="ARBA" id="ARBA00023163"/>
    </source>
</evidence>
<organism evidence="5 6">
    <name type="scientific">Levilactobacillus parabrevis ATCC 53295</name>
    <dbReference type="NCBI Taxonomy" id="1267003"/>
    <lineage>
        <taxon>Bacteria</taxon>
        <taxon>Bacillati</taxon>
        <taxon>Bacillota</taxon>
        <taxon>Bacilli</taxon>
        <taxon>Lactobacillales</taxon>
        <taxon>Lactobacillaceae</taxon>
        <taxon>Levilactobacillus</taxon>
    </lineage>
</organism>
<keyword evidence="2" id="KW-0238">DNA-binding</keyword>
<dbReference type="STRING" id="357278.IV61_GL001970"/>
<keyword evidence="6" id="KW-1185">Reference proteome</keyword>
<dbReference type="InterPro" id="IPR036390">
    <property type="entry name" value="WH_DNA-bd_sf"/>
</dbReference>
<dbReference type="InterPro" id="IPR036388">
    <property type="entry name" value="WH-like_DNA-bd_sf"/>
</dbReference>